<protein>
    <recommendedName>
        <fullName evidence="2">DUF2190 domain-containing protein</fullName>
    </recommendedName>
</protein>
<dbReference type="Pfam" id="PF09956">
    <property type="entry name" value="Phage_cement_2"/>
    <property type="match status" value="1"/>
</dbReference>
<reference evidence="1" key="1">
    <citation type="journal article" date="2015" name="Nature">
        <title>Complex archaea that bridge the gap between prokaryotes and eukaryotes.</title>
        <authorList>
            <person name="Spang A."/>
            <person name="Saw J.H."/>
            <person name="Jorgensen S.L."/>
            <person name="Zaremba-Niedzwiedzka K."/>
            <person name="Martijn J."/>
            <person name="Lind A.E."/>
            <person name="van Eijk R."/>
            <person name="Schleper C."/>
            <person name="Guy L."/>
            <person name="Ettema T.J."/>
        </authorList>
    </citation>
    <scope>NUCLEOTIDE SEQUENCE</scope>
</reference>
<evidence type="ECO:0008006" key="2">
    <source>
        <dbReference type="Google" id="ProtNLM"/>
    </source>
</evidence>
<dbReference type="InterPro" id="IPR011231">
    <property type="entry name" value="Phage_VT1-Sakai_H0018"/>
</dbReference>
<proteinExistence type="predicted"/>
<sequence length="135" mass="13248">ANAVITLTFVETMGLVDIAIEMLNITTGNDHVLSQTTAGVDPVVAVVPGPINGVSASASAADLDAIAMALPLGIIKVEAGAAVSVGDKVTTDSTGRAITHVSGAGGWIAGFALDAAGAPGEIIRVLTQVTQDGAT</sequence>
<organism evidence="1">
    <name type="scientific">marine sediment metagenome</name>
    <dbReference type="NCBI Taxonomy" id="412755"/>
    <lineage>
        <taxon>unclassified sequences</taxon>
        <taxon>metagenomes</taxon>
        <taxon>ecological metagenomes</taxon>
    </lineage>
</organism>
<feature type="non-terminal residue" evidence="1">
    <location>
        <position position="1"/>
    </location>
</feature>
<comment type="caution">
    <text evidence="1">The sequence shown here is derived from an EMBL/GenBank/DDBJ whole genome shotgun (WGS) entry which is preliminary data.</text>
</comment>
<evidence type="ECO:0000313" key="1">
    <source>
        <dbReference type="EMBL" id="KKL25066.1"/>
    </source>
</evidence>
<dbReference type="EMBL" id="LAZR01036355">
    <property type="protein sequence ID" value="KKL25066.1"/>
    <property type="molecule type" value="Genomic_DNA"/>
</dbReference>
<dbReference type="AlphaFoldDB" id="A0A0F9E582"/>
<gene>
    <name evidence="1" type="ORF">LCGC14_2409020</name>
</gene>
<name>A0A0F9E582_9ZZZZ</name>
<accession>A0A0F9E582</accession>